<organism evidence="1 2">
    <name type="scientific">Pandoraea vervacti</name>
    <dbReference type="NCBI Taxonomy" id="656178"/>
    <lineage>
        <taxon>Bacteria</taxon>
        <taxon>Pseudomonadati</taxon>
        <taxon>Pseudomonadota</taxon>
        <taxon>Betaproteobacteria</taxon>
        <taxon>Burkholderiales</taxon>
        <taxon>Burkholderiaceae</taxon>
        <taxon>Pandoraea</taxon>
    </lineage>
</organism>
<reference evidence="2" key="1">
    <citation type="submission" date="2015-02" db="EMBL/GenBank/DDBJ databases">
        <title>Complete Genome Sequencing of Pandoraea vervacti NS15 sp. nov.</title>
        <authorList>
            <person name="Chan K.-G."/>
        </authorList>
    </citation>
    <scope>NUCLEOTIDE SEQUENCE [LARGE SCALE GENOMIC DNA]</scope>
    <source>
        <strain evidence="2">NS15</strain>
    </source>
</reference>
<keyword evidence="2" id="KW-1185">Reference proteome</keyword>
<sequence>MHVQTCRIAIGFRWSRQIWQRRASSVGSVAAVAEAAIFYECFCSVGAVDARPSATRATEQRVVPMTLAGALPSVRPQFNGKRFFLSTFGVAQMVMIRTLRATAAARRVEDGGGARSVP</sequence>
<name>A0ABM5SZN7_9BURK</name>
<evidence type="ECO:0000313" key="2">
    <source>
        <dbReference type="Proteomes" id="UP000035085"/>
    </source>
</evidence>
<protein>
    <submittedName>
        <fullName evidence="1">Uncharacterized protein</fullName>
    </submittedName>
</protein>
<accession>A0ABM5SZN7</accession>
<gene>
    <name evidence="1" type="ORF">UC34_15355</name>
</gene>
<dbReference type="Proteomes" id="UP000035085">
    <property type="component" value="Chromosome"/>
</dbReference>
<dbReference type="EMBL" id="CP010897">
    <property type="protein sequence ID" value="AJP57975.1"/>
    <property type="molecule type" value="Genomic_DNA"/>
</dbReference>
<evidence type="ECO:0000313" key="1">
    <source>
        <dbReference type="EMBL" id="AJP57975.1"/>
    </source>
</evidence>
<proteinExistence type="predicted"/>